<dbReference type="RefSeq" id="WP_167173697.1">
    <property type="nucleotide sequence ID" value="NZ_JAAOYM010000001.1"/>
</dbReference>
<evidence type="ECO:0000256" key="5">
    <source>
        <dbReference type="HAMAP-Rule" id="MF_00787"/>
    </source>
</evidence>
<dbReference type="Pfam" id="PF01888">
    <property type="entry name" value="CbiD"/>
    <property type="match status" value="1"/>
</dbReference>
<protein>
    <recommendedName>
        <fullName evidence="5">Cobalt-precorrin-5B C(1)-methyltransferase</fullName>
        <ecNumber evidence="5">2.1.1.195</ecNumber>
    </recommendedName>
    <alternativeName>
        <fullName evidence="5">Cobalt-precorrin-6A synthase</fullName>
    </alternativeName>
</protein>
<dbReference type="SUPFAM" id="SSF111342">
    <property type="entry name" value="CbiD-like"/>
    <property type="match status" value="1"/>
</dbReference>
<dbReference type="EMBL" id="JAAOYM010000001">
    <property type="protein sequence ID" value="NIJ13717.1"/>
    <property type="molecule type" value="Genomic_DNA"/>
</dbReference>
<evidence type="ECO:0000256" key="2">
    <source>
        <dbReference type="ARBA" id="ARBA00022603"/>
    </source>
</evidence>
<accession>A0A7X5UTR5</accession>
<dbReference type="GO" id="GO:0019251">
    <property type="term" value="P:anaerobic cobalamin biosynthetic process"/>
    <property type="evidence" value="ECO:0007669"/>
    <property type="project" value="UniProtKB-UniRule"/>
</dbReference>
<keyword evidence="4 5" id="KW-0949">S-adenosyl-L-methionine</keyword>
<dbReference type="GO" id="GO:0032259">
    <property type="term" value="P:methylation"/>
    <property type="evidence" value="ECO:0007669"/>
    <property type="project" value="UniProtKB-KW"/>
</dbReference>
<keyword evidence="3 5" id="KW-0808">Transferase</keyword>
<evidence type="ECO:0000256" key="4">
    <source>
        <dbReference type="ARBA" id="ARBA00022691"/>
    </source>
</evidence>
<sequence>MTQLRYGWTTGACATAATTAAYTALLTGEFPDPVEVLLPKGRRPAFALATQRLADGSASAGVVKDAGDDPDVTHGALIVSTVSPGPRGSGVVFRAGEGVGTVTLPGLPLPVGEPAINPVPRELMTEAVERVAQRHGQPADVVVEISIPHGESMARHTWNPRLGIVGGLSVLGTTGVVVPYSCSAWIDSIRRGVDVARALGHRHVAGAVGNTSERAVARLYGLPDTALLDMGDFAGAVLKYLRANPVPRLSLAGGFAKLSKLAAGYLDLHSKRSQVDLGLLARLARDAGHADVAGQIERANTALHALELAREHGLPLGDLVASRARRTALEVLAGAAVEVDVVVVDRAGVIVGRSGP</sequence>
<keyword evidence="1 5" id="KW-0169">Cobalamin biosynthesis</keyword>
<proteinExistence type="inferred from homology"/>
<comment type="function">
    <text evidence="5">Catalyzes the methylation of C-1 in cobalt-precorrin-5B to form cobalt-precorrin-6A.</text>
</comment>
<comment type="pathway">
    <text evidence="5">Cofactor biosynthesis; adenosylcobalamin biosynthesis; cob(II)yrinate a,c-diamide from sirohydrochlorin (anaerobic route): step 6/10.</text>
</comment>
<name>A0A7X5UTR5_9PSEU</name>
<dbReference type="InterPro" id="IPR002748">
    <property type="entry name" value="CbiD"/>
</dbReference>
<comment type="similarity">
    <text evidence="5">Belongs to the CbiD family.</text>
</comment>
<dbReference type="PANTHER" id="PTHR35863:SF1">
    <property type="entry name" value="COBALT-PRECORRIN-5B C(1)-METHYLTRANSFERASE"/>
    <property type="match status" value="1"/>
</dbReference>
<reference evidence="6 7" key="1">
    <citation type="submission" date="2020-03" db="EMBL/GenBank/DDBJ databases">
        <title>Sequencing the genomes of 1000 actinobacteria strains.</title>
        <authorList>
            <person name="Klenk H.-P."/>
        </authorList>
    </citation>
    <scope>NUCLEOTIDE SEQUENCE [LARGE SCALE GENOMIC DNA]</scope>
    <source>
        <strain evidence="6 7">DSM 45685</strain>
    </source>
</reference>
<dbReference type="PIRSF" id="PIRSF026782">
    <property type="entry name" value="CbiD"/>
    <property type="match status" value="1"/>
</dbReference>
<organism evidence="6 7">
    <name type="scientific">Saccharomonospora amisosensis</name>
    <dbReference type="NCBI Taxonomy" id="1128677"/>
    <lineage>
        <taxon>Bacteria</taxon>
        <taxon>Bacillati</taxon>
        <taxon>Actinomycetota</taxon>
        <taxon>Actinomycetes</taxon>
        <taxon>Pseudonocardiales</taxon>
        <taxon>Pseudonocardiaceae</taxon>
        <taxon>Saccharomonospora</taxon>
    </lineage>
</organism>
<comment type="catalytic activity">
    <reaction evidence="5">
        <text>Co-precorrin-5B + S-adenosyl-L-methionine = Co-precorrin-6A + S-adenosyl-L-homocysteine</text>
        <dbReference type="Rhea" id="RHEA:26285"/>
        <dbReference type="ChEBI" id="CHEBI:57856"/>
        <dbReference type="ChEBI" id="CHEBI:59789"/>
        <dbReference type="ChEBI" id="CHEBI:60063"/>
        <dbReference type="ChEBI" id="CHEBI:60064"/>
        <dbReference type="EC" id="2.1.1.195"/>
    </reaction>
</comment>
<dbReference type="HAMAP" id="MF_00787">
    <property type="entry name" value="CbiD"/>
    <property type="match status" value="1"/>
</dbReference>
<dbReference type="Gene3D" id="3.30.2110.10">
    <property type="entry name" value="CbiD-like"/>
    <property type="match status" value="1"/>
</dbReference>
<dbReference type="EC" id="2.1.1.195" evidence="5"/>
<dbReference type="UniPathway" id="UPA00148">
    <property type="reaction ID" value="UER00227"/>
</dbReference>
<dbReference type="Proteomes" id="UP000545493">
    <property type="component" value="Unassembled WGS sequence"/>
</dbReference>
<comment type="caution">
    <text evidence="6">The sequence shown here is derived from an EMBL/GenBank/DDBJ whole genome shotgun (WGS) entry which is preliminary data.</text>
</comment>
<dbReference type="InterPro" id="IPR036074">
    <property type="entry name" value="CbiD_sf"/>
</dbReference>
<dbReference type="PANTHER" id="PTHR35863">
    <property type="entry name" value="COBALT-PRECORRIN-5B C(1)-METHYLTRANSFERASE"/>
    <property type="match status" value="1"/>
</dbReference>
<keyword evidence="2 5" id="KW-0489">Methyltransferase</keyword>
<gene>
    <name evidence="5" type="primary">cbiD</name>
    <name evidence="6" type="ORF">FHU38_004061</name>
</gene>
<keyword evidence="7" id="KW-1185">Reference proteome</keyword>
<evidence type="ECO:0000256" key="3">
    <source>
        <dbReference type="ARBA" id="ARBA00022679"/>
    </source>
</evidence>
<dbReference type="GO" id="GO:0008168">
    <property type="term" value="F:methyltransferase activity"/>
    <property type="evidence" value="ECO:0007669"/>
    <property type="project" value="UniProtKB-UniRule"/>
</dbReference>
<evidence type="ECO:0000313" key="6">
    <source>
        <dbReference type="EMBL" id="NIJ13717.1"/>
    </source>
</evidence>
<dbReference type="AlphaFoldDB" id="A0A7X5UTR5"/>
<evidence type="ECO:0000313" key="7">
    <source>
        <dbReference type="Proteomes" id="UP000545493"/>
    </source>
</evidence>
<dbReference type="NCBIfam" id="TIGR00312">
    <property type="entry name" value="cbiD"/>
    <property type="match status" value="1"/>
</dbReference>
<dbReference type="NCBIfam" id="NF000849">
    <property type="entry name" value="PRK00075.1-1"/>
    <property type="match status" value="1"/>
</dbReference>
<evidence type="ECO:0000256" key="1">
    <source>
        <dbReference type="ARBA" id="ARBA00022573"/>
    </source>
</evidence>